<proteinExistence type="predicted"/>
<evidence type="ECO:0000313" key="7">
    <source>
        <dbReference type="EMBL" id="OBS09426.1"/>
    </source>
</evidence>
<organism evidence="7 8">
    <name type="scientific">Acidihalobacter prosperus</name>
    <dbReference type="NCBI Taxonomy" id="160660"/>
    <lineage>
        <taxon>Bacteria</taxon>
        <taxon>Pseudomonadati</taxon>
        <taxon>Pseudomonadota</taxon>
        <taxon>Gammaproteobacteria</taxon>
        <taxon>Chromatiales</taxon>
        <taxon>Ectothiorhodospiraceae</taxon>
        <taxon>Acidihalobacter</taxon>
    </lineage>
</organism>
<evidence type="ECO:0000256" key="6">
    <source>
        <dbReference type="SAM" id="Phobius"/>
    </source>
</evidence>
<keyword evidence="5 6" id="KW-0472">Membrane</keyword>
<dbReference type="GO" id="GO:0015658">
    <property type="term" value="F:branched-chain amino acid transmembrane transporter activity"/>
    <property type="evidence" value="ECO:0007669"/>
    <property type="project" value="InterPro"/>
</dbReference>
<evidence type="ECO:0000256" key="5">
    <source>
        <dbReference type="ARBA" id="ARBA00023136"/>
    </source>
</evidence>
<evidence type="ECO:0000256" key="3">
    <source>
        <dbReference type="ARBA" id="ARBA00022692"/>
    </source>
</evidence>
<dbReference type="EMBL" id="JQSG02000003">
    <property type="protein sequence ID" value="OBS09426.1"/>
    <property type="molecule type" value="Genomic_DNA"/>
</dbReference>
<feature type="transmembrane region" description="Helical" evidence="6">
    <location>
        <begin position="99"/>
        <end position="118"/>
    </location>
</feature>
<sequence length="328" mass="35154">MKQTARSGGVVDGQPGTSRRLLAPAVIWLLLLTVPIWFPWLGGYNLLATRALTLGLAAMGLNLLLGTSGALSFGQAAFFGLGGYAAGETLMHLAPSTPLAIVMGILIGGLAAAVLGPIAVRLRGIYFSMITIAFGQAFYFIVVNWNSFTGGEDGLLGFSRQPIDLGNFMLKLDSVQYYYLVLLCFAVVAGLIALLLRSPLGHAFIAVRENERRLKFLGVGARNLLWIAFTVSGMIGGLAGALYALLNNFISPAALHWTLSGDFVMMCVLGGMRSFWGPLLGATVYVLAENFLSSYTNNWMTALGVMFILIVLFFPKGLLGMLRARVKS</sequence>
<evidence type="ECO:0000256" key="2">
    <source>
        <dbReference type="ARBA" id="ARBA00022475"/>
    </source>
</evidence>
<feature type="transmembrane region" description="Helical" evidence="6">
    <location>
        <begin position="177"/>
        <end position="196"/>
    </location>
</feature>
<comment type="caution">
    <text evidence="7">The sequence shown here is derived from an EMBL/GenBank/DDBJ whole genome shotgun (WGS) entry which is preliminary data.</text>
</comment>
<evidence type="ECO:0000313" key="8">
    <source>
        <dbReference type="Proteomes" id="UP000029273"/>
    </source>
</evidence>
<evidence type="ECO:0000256" key="1">
    <source>
        <dbReference type="ARBA" id="ARBA00004429"/>
    </source>
</evidence>
<dbReference type="InterPro" id="IPR043428">
    <property type="entry name" value="LivM-like"/>
</dbReference>
<name>A0A1A6C4D6_9GAMM</name>
<feature type="transmembrane region" description="Helical" evidence="6">
    <location>
        <begin position="125"/>
        <end position="145"/>
    </location>
</feature>
<protein>
    <submittedName>
        <fullName evidence="7">Branched-chain amino acid transport system permease protein LivM</fullName>
    </submittedName>
</protein>
<dbReference type="GO" id="GO:0005886">
    <property type="term" value="C:plasma membrane"/>
    <property type="evidence" value="ECO:0007669"/>
    <property type="project" value="UniProtKB-SubCell"/>
</dbReference>
<evidence type="ECO:0000256" key="4">
    <source>
        <dbReference type="ARBA" id="ARBA00022989"/>
    </source>
</evidence>
<dbReference type="Pfam" id="PF02653">
    <property type="entry name" value="BPD_transp_2"/>
    <property type="match status" value="1"/>
</dbReference>
<dbReference type="CDD" id="cd06581">
    <property type="entry name" value="TM_PBP1_LivM_like"/>
    <property type="match status" value="1"/>
</dbReference>
<feature type="transmembrane region" description="Helical" evidence="6">
    <location>
        <begin position="216"/>
        <end position="243"/>
    </location>
</feature>
<dbReference type="PANTHER" id="PTHR30482:SF17">
    <property type="entry name" value="ABC TRANSPORTER ATP-BINDING PROTEIN"/>
    <property type="match status" value="1"/>
</dbReference>
<dbReference type="STRING" id="160660.BJI67_01020"/>
<comment type="subcellular location">
    <subcellularLocation>
        <location evidence="1">Cell inner membrane</location>
        <topology evidence="1">Multi-pass membrane protein</topology>
    </subcellularLocation>
</comment>
<dbReference type="OrthoDB" id="9034298at2"/>
<feature type="transmembrane region" description="Helical" evidence="6">
    <location>
        <begin position="21"/>
        <end position="40"/>
    </location>
</feature>
<keyword evidence="3 6" id="KW-0812">Transmembrane</keyword>
<accession>A0A1A6C4D6</accession>
<feature type="transmembrane region" description="Helical" evidence="6">
    <location>
        <begin position="299"/>
        <end position="319"/>
    </location>
</feature>
<dbReference type="PANTHER" id="PTHR30482">
    <property type="entry name" value="HIGH-AFFINITY BRANCHED-CHAIN AMINO ACID TRANSPORT SYSTEM PERMEASE"/>
    <property type="match status" value="1"/>
</dbReference>
<gene>
    <name evidence="7" type="ORF">Thpro_021754</name>
</gene>
<reference evidence="7 8" key="1">
    <citation type="journal article" date="2014" name="Genome Announc.">
        <title>Draft Genome Sequence of the Iron-Oxidizing, Acidophilic, and Halotolerant 'Thiobacillus prosperus' Type Strain DSM 5130.</title>
        <authorList>
            <person name="Ossandon F.J."/>
            <person name="Cardenas J.P."/>
            <person name="Corbett M."/>
            <person name="Quatrini R."/>
            <person name="Holmes D.S."/>
            <person name="Watkin E."/>
        </authorList>
    </citation>
    <scope>NUCLEOTIDE SEQUENCE [LARGE SCALE GENOMIC DNA]</scope>
    <source>
        <strain evidence="7 8">DSM 5130</strain>
    </source>
</reference>
<keyword evidence="2" id="KW-1003">Cell membrane</keyword>
<dbReference type="InterPro" id="IPR001851">
    <property type="entry name" value="ABC_transp_permease"/>
</dbReference>
<dbReference type="AlphaFoldDB" id="A0A1A6C4D6"/>
<dbReference type="Proteomes" id="UP000029273">
    <property type="component" value="Unassembled WGS sequence"/>
</dbReference>
<keyword evidence="8" id="KW-1185">Reference proteome</keyword>
<keyword evidence="4 6" id="KW-1133">Transmembrane helix</keyword>
<feature type="transmembrane region" description="Helical" evidence="6">
    <location>
        <begin position="249"/>
        <end position="268"/>
    </location>
</feature>
<feature type="transmembrane region" description="Helical" evidence="6">
    <location>
        <begin position="70"/>
        <end position="87"/>
    </location>
</feature>